<keyword evidence="2" id="KW-0808">Transferase</keyword>
<dbReference type="Pfam" id="PF00535">
    <property type="entry name" value="Glycos_transf_2"/>
    <property type="match status" value="1"/>
</dbReference>
<evidence type="ECO:0000313" key="3">
    <source>
        <dbReference type="Proteomes" id="UP001268651"/>
    </source>
</evidence>
<evidence type="ECO:0000313" key="2">
    <source>
        <dbReference type="EMBL" id="MDU8885549.1"/>
    </source>
</evidence>
<proteinExistence type="predicted"/>
<dbReference type="Gene3D" id="3.90.550.10">
    <property type="entry name" value="Spore Coat Polysaccharide Biosynthesis Protein SpsA, Chain A"/>
    <property type="match status" value="1"/>
</dbReference>
<gene>
    <name evidence="2" type="ORF">RXV94_05195</name>
</gene>
<reference evidence="2 3" key="1">
    <citation type="submission" date="2023-10" db="EMBL/GenBank/DDBJ databases">
        <title>Marimonas sp. nov. isolated from tidal mud flat.</title>
        <authorList>
            <person name="Jaincy N.J."/>
            <person name="Srinivasan S."/>
            <person name="Lee S.-S."/>
        </authorList>
    </citation>
    <scope>NUCLEOTIDE SEQUENCE [LARGE SCALE GENOMIC DNA]</scope>
    <source>
        <strain evidence="2 3">MJ-SS3</strain>
    </source>
</reference>
<dbReference type="Proteomes" id="UP001268651">
    <property type="component" value="Unassembled WGS sequence"/>
</dbReference>
<dbReference type="GO" id="GO:0016757">
    <property type="term" value="F:glycosyltransferase activity"/>
    <property type="evidence" value="ECO:0007669"/>
    <property type="project" value="UniProtKB-KW"/>
</dbReference>
<keyword evidence="2" id="KW-0328">Glycosyltransferase</keyword>
<protein>
    <submittedName>
        <fullName evidence="2">Glycosyltransferase family 2 protein</fullName>
        <ecNumber evidence="2">2.4.-.-</ecNumber>
    </submittedName>
</protein>
<sequence length="365" mass="41566">MKLSVVILNYNVRYFLELCLKSVQEAAKDIEAQIIVVDNNSSDESCQMVKKLFPEVTLIQNHKNLGFSKGNNQGVAVSKGEYILILNPDIVVAEDSLIKLMHFADSKQNLGIVGCKLIDGSGQFLPESKRNIPTPKISIKKIFGNSSSYYANHIKEEDVAKADILVGACMLLKKDIYQKVGGFDEDYFMYGEDIDLSYKILKSSYDNYFFGKTTILHFKGESTLKDNTYTKHFYGAMKIFYKKHFKKNMLFDGLVSLVLFFAKMFKSDVQDETKQIDRYALLSDKTWVKLSSKLNKPIMYNIPLPDVQNFTEIIFDANYMSYKEIINQMAAIGKNKLVTFKILPKNSNFIIGSNSNKSRGEVIVF</sequence>
<dbReference type="SUPFAM" id="SSF53448">
    <property type="entry name" value="Nucleotide-diphospho-sugar transferases"/>
    <property type="match status" value="1"/>
</dbReference>
<dbReference type="CDD" id="cd04186">
    <property type="entry name" value="GT_2_like_c"/>
    <property type="match status" value="1"/>
</dbReference>
<feature type="domain" description="Glycosyltransferase 2-like" evidence="1">
    <location>
        <begin position="4"/>
        <end position="180"/>
    </location>
</feature>
<keyword evidence="3" id="KW-1185">Reference proteome</keyword>
<dbReference type="InterPro" id="IPR029044">
    <property type="entry name" value="Nucleotide-diphossugar_trans"/>
</dbReference>
<comment type="caution">
    <text evidence="2">The sequence shown here is derived from an EMBL/GenBank/DDBJ whole genome shotgun (WGS) entry which is preliminary data.</text>
</comment>
<name>A0ABU3U566_9FLAO</name>
<dbReference type="PANTHER" id="PTHR43179:SF7">
    <property type="entry name" value="RHAMNOSYLTRANSFERASE WBBL"/>
    <property type="match status" value="1"/>
</dbReference>
<dbReference type="RefSeq" id="WP_316661430.1">
    <property type="nucleotide sequence ID" value="NZ_JAWHTF010000002.1"/>
</dbReference>
<dbReference type="PANTHER" id="PTHR43179">
    <property type="entry name" value="RHAMNOSYLTRANSFERASE WBBL"/>
    <property type="match status" value="1"/>
</dbReference>
<dbReference type="InterPro" id="IPR001173">
    <property type="entry name" value="Glyco_trans_2-like"/>
</dbReference>
<organism evidence="2 3">
    <name type="scientific">Gilvirhabdus luticola</name>
    <dbReference type="NCBI Taxonomy" id="3079858"/>
    <lineage>
        <taxon>Bacteria</taxon>
        <taxon>Pseudomonadati</taxon>
        <taxon>Bacteroidota</taxon>
        <taxon>Flavobacteriia</taxon>
        <taxon>Flavobacteriales</taxon>
        <taxon>Flavobacteriaceae</taxon>
        <taxon>Gilvirhabdus</taxon>
    </lineage>
</organism>
<dbReference type="EMBL" id="JAWHTF010000002">
    <property type="protein sequence ID" value="MDU8885549.1"/>
    <property type="molecule type" value="Genomic_DNA"/>
</dbReference>
<dbReference type="EC" id="2.4.-.-" evidence="2"/>
<evidence type="ECO:0000259" key="1">
    <source>
        <dbReference type="Pfam" id="PF00535"/>
    </source>
</evidence>
<accession>A0ABU3U566</accession>